<dbReference type="HOGENOM" id="CLU_125777_1_1_1"/>
<name>A0A0D0D8C5_9AGAM</name>
<dbReference type="AlphaFoldDB" id="A0A0D0D8C5"/>
<dbReference type="EMBL" id="KN827391">
    <property type="protein sequence ID" value="KIK76614.1"/>
    <property type="molecule type" value="Genomic_DNA"/>
</dbReference>
<proteinExistence type="predicted"/>
<dbReference type="InParanoid" id="A0A0D0D8C5"/>
<dbReference type="Proteomes" id="UP000054538">
    <property type="component" value="Unassembled WGS sequence"/>
</dbReference>
<feature type="compositionally biased region" description="Polar residues" evidence="1">
    <location>
        <begin position="1"/>
        <end position="12"/>
    </location>
</feature>
<organism evidence="2 3">
    <name type="scientific">Paxillus rubicundulus Ve08.2h10</name>
    <dbReference type="NCBI Taxonomy" id="930991"/>
    <lineage>
        <taxon>Eukaryota</taxon>
        <taxon>Fungi</taxon>
        <taxon>Dikarya</taxon>
        <taxon>Basidiomycota</taxon>
        <taxon>Agaricomycotina</taxon>
        <taxon>Agaricomycetes</taxon>
        <taxon>Agaricomycetidae</taxon>
        <taxon>Boletales</taxon>
        <taxon>Paxilineae</taxon>
        <taxon>Paxillaceae</taxon>
        <taxon>Paxillus</taxon>
    </lineage>
</organism>
<evidence type="ECO:0000313" key="3">
    <source>
        <dbReference type="Proteomes" id="UP000054538"/>
    </source>
</evidence>
<reference evidence="3" key="2">
    <citation type="submission" date="2015-01" db="EMBL/GenBank/DDBJ databases">
        <title>Evolutionary Origins and Diversification of the Mycorrhizal Mutualists.</title>
        <authorList>
            <consortium name="DOE Joint Genome Institute"/>
            <consortium name="Mycorrhizal Genomics Consortium"/>
            <person name="Kohler A."/>
            <person name="Kuo A."/>
            <person name="Nagy L.G."/>
            <person name="Floudas D."/>
            <person name="Copeland A."/>
            <person name="Barry K.W."/>
            <person name="Cichocki N."/>
            <person name="Veneault-Fourrey C."/>
            <person name="LaButti K."/>
            <person name="Lindquist E.A."/>
            <person name="Lipzen A."/>
            <person name="Lundell T."/>
            <person name="Morin E."/>
            <person name="Murat C."/>
            <person name="Riley R."/>
            <person name="Ohm R."/>
            <person name="Sun H."/>
            <person name="Tunlid A."/>
            <person name="Henrissat B."/>
            <person name="Grigoriev I.V."/>
            <person name="Hibbett D.S."/>
            <person name="Martin F."/>
        </authorList>
    </citation>
    <scope>NUCLEOTIDE SEQUENCE [LARGE SCALE GENOMIC DNA]</scope>
    <source>
        <strain evidence="3">Ve08.2h10</strain>
    </source>
</reference>
<feature type="region of interest" description="Disordered" evidence="1">
    <location>
        <begin position="1"/>
        <end position="86"/>
    </location>
</feature>
<sequence>PHDLPTQPTCQMANHGATDPSNLNAMCAQMTMPVGMSNRPPNGSNEVKGKEGKNVVPDSTPPPTYPDKQRSPPMSMPLEGENCGEWMSRHPDEMAMHQVKVPTPYAVDTQQSQKGEARGTRGQVRMWLPA</sequence>
<protein>
    <submittedName>
        <fullName evidence="2">Uncharacterized protein</fullName>
    </submittedName>
</protein>
<reference evidence="2 3" key="1">
    <citation type="submission" date="2014-04" db="EMBL/GenBank/DDBJ databases">
        <authorList>
            <consortium name="DOE Joint Genome Institute"/>
            <person name="Kuo A."/>
            <person name="Kohler A."/>
            <person name="Jargeat P."/>
            <person name="Nagy L.G."/>
            <person name="Floudas D."/>
            <person name="Copeland A."/>
            <person name="Barry K.W."/>
            <person name="Cichocki N."/>
            <person name="Veneault-Fourrey C."/>
            <person name="LaButti K."/>
            <person name="Lindquist E.A."/>
            <person name="Lipzen A."/>
            <person name="Lundell T."/>
            <person name="Morin E."/>
            <person name="Murat C."/>
            <person name="Sun H."/>
            <person name="Tunlid A."/>
            <person name="Henrissat B."/>
            <person name="Grigoriev I.V."/>
            <person name="Hibbett D.S."/>
            <person name="Martin F."/>
            <person name="Nordberg H.P."/>
            <person name="Cantor M.N."/>
            <person name="Hua S.X."/>
        </authorList>
    </citation>
    <scope>NUCLEOTIDE SEQUENCE [LARGE SCALE GENOMIC DNA]</scope>
    <source>
        <strain evidence="2 3">Ve08.2h10</strain>
    </source>
</reference>
<feature type="non-terminal residue" evidence="2">
    <location>
        <position position="1"/>
    </location>
</feature>
<accession>A0A0D0D8C5</accession>
<feature type="region of interest" description="Disordered" evidence="1">
    <location>
        <begin position="107"/>
        <end position="130"/>
    </location>
</feature>
<dbReference type="OrthoDB" id="10630262at2759"/>
<evidence type="ECO:0000256" key="1">
    <source>
        <dbReference type="SAM" id="MobiDB-lite"/>
    </source>
</evidence>
<gene>
    <name evidence="2" type="ORF">PAXRUDRAFT_169369</name>
</gene>
<evidence type="ECO:0000313" key="2">
    <source>
        <dbReference type="EMBL" id="KIK76614.1"/>
    </source>
</evidence>
<keyword evidence="3" id="KW-1185">Reference proteome</keyword>